<sequence length="208" mass="22404">MAVFDHLAIAAENLREGVEFVEALLGVPLEAGGEHPLMGTHNALLSLGPEAYLEVIAINPEMAAPAHRRWFALDEFTGAPRLRAWIAATDDLEGSLARAPEGAGQAVELARGDLAWRMAVAQDGRLPFDGVFPALIQWQGAAHPAQRLPDRGVRLTGLTLQHPRAQELGAALGQAVAPLEREPWLELRRGALALSARFQTPQGVRELS</sequence>
<reference evidence="2 3" key="1">
    <citation type="submission" date="2018-04" db="EMBL/GenBank/DDBJ databases">
        <title>Pararhodobacter oceanense sp. nov., isolated from marine intertidal sediment.</title>
        <authorList>
            <person name="Wang X.-L."/>
            <person name="Du Z.-J."/>
        </authorList>
    </citation>
    <scope>NUCLEOTIDE SEQUENCE [LARGE SCALE GENOMIC DNA]</scope>
    <source>
        <strain evidence="2 3">AM505</strain>
    </source>
</reference>
<evidence type="ECO:0000259" key="1">
    <source>
        <dbReference type="Pfam" id="PF13468"/>
    </source>
</evidence>
<name>A0A2T8HWI8_9RHOB</name>
<dbReference type="InterPro" id="IPR025870">
    <property type="entry name" value="Glyoxalase-like_dom"/>
</dbReference>
<dbReference type="InterPro" id="IPR029068">
    <property type="entry name" value="Glyas_Bleomycin-R_OHBP_Dase"/>
</dbReference>
<protein>
    <submittedName>
        <fullName evidence="2">Polyphosphate kinase</fullName>
    </submittedName>
</protein>
<keyword evidence="2" id="KW-0808">Transferase</keyword>
<dbReference type="RefSeq" id="WP_116557656.1">
    <property type="nucleotide sequence ID" value="NZ_QDKM01000002.1"/>
</dbReference>
<feature type="domain" description="Glyoxalase-like" evidence="1">
    <location>
        <begin position="4"/>
        <end position="172"/>
    </location>
</feature>
<dbReference type="GO" id="GO:0016301">
    <property type="term" value="F:kinase activity"/>
    <property type="evidence" value="ECO:0007669"/>
    <property type="project" value="UniProtKB-KW"/>
</dbReference>
<proteinExistence type="predicted"/>
<dbReference type="Proteomes" id="UP000245911">
    <property type="component" value="Unassembled WGS sequence"/>
</dbReference>
<comment type="caution">
    <text evidence="2">The sequence shown here is derived from an EMBL/GenBank/DDBJ whole genome shotgun (WGS) entry which is preliminary data.</text>
</comment>
<dbReference type="Gene3D" id="3.10.180.10">
    <property type="entry name" value="2,3-Dihydroxybiphenyl 1,2-Dioxygenase, domain 1"/>
    <property type="match status" value="1"/>
</dbReference>
<keyword evidence="3" id="KW-1185">Reference proteome</keyword>
<dbReference type="OrthoDB" id="8451710at2"/>
<accession>A0A2T8HWI8</accession>
<dbReference type="Pfam" id="PF13468">
    <property type="entry name" value="Glyoxalase_3"/>
    <property type="match status" value="1"/>
</dbReference>
<gene>
    <name evidence="2" type="ORF">DDE20_06580</name>
</gene>
<dbReference type="AlphaFoldDB" id="A0A2T8HWI8"/>
<evidence type="ECO:0000313" key="3">
    <source>
        <dbReference type="Proteomes" id="UP000245911"/>
    </source>
</evidence>
<keyword evidence="2" id="KW-0418">Kinase</keyword>
<organism evidence="2 3">
    <name type="scientific">Pararhodobacter oceanensis</name>
    <dbReference type="NCBI Taxonomy" id="2172121"/>
    <lineage>
        <taxon>Bacteria</taxon>
        <taxon>Pseudomonadati</taxon>
        <taxon>Pseudomonadota</taxon>
        <taxon>Alphaproteobacteria</taxon>
        <taxon>Rhodobacterales</taxon>
        <taxon>Paracoccaceae</taxon>
        <taxon>Pararhodobacter</taxon>
    </lineage>
</organism>
<evidence type="ECO:0000313" key="2">
    <source>
        <dbReference type="EMBL" id="PVH29768.1"/>
    </source>
</evidence>
<dbReference type="EMBL" id="QDKM01000002">
    <property type="protein sequence ID" value="PVH29768.1"/>
    <property type="molecule type" value="Genomic_DNA"/>
</dbReference>